<dbReference type="AlphaFoldDB" id="A0A7G9A6E3"/>
<name>A0A7G9A6E3_RAOOR</name>
<protein>
    <submittedName>
        <fullName evidence="1">Uncharacterized protein</fullName>
    </submittedName>
</protein>
<reference evidence="1" key="1">
    <citation type="submission" date="2020-02" db="EMBL/GenBank/DDBJ databases">
        <authorList>
            <person name="Zhou D."/>
        </authorList>
    </citation>
    <scope>NUCLEOTIDE SEQUENCE</scope>
    <source>
        <strain evidence="1">193104922</strain>
        <plasmid evidence="1">p104922-NDM</plasmid>
    </source>
</reference>
<evidence type="ECO:0000313" key="1">
    <source>
        <dbReference type="EMBL" id="QNL32322.1"/>
    </source>
</evidence>
<dbReference type="EMBL" id="MT062912">
    <property type="protein sequence ID" value="QNL32322.1"/>
    <property type="molecule type" value="Genomic_DNA"/>
</dbReference>
<proteinExistence type="predicted"/>
<organism evidence="1">
    <name type="scientific">Raoultella ornithinolytica</name>
    <name type="common">Klebsiella ornithinolytica</name>
    <dbReference type="NCBI Taxonomy" id="54291"/>
    <lineage>
        <taxon>Bacteria</taxon>
        <taxon>Pseudomonadati</taxon>
        <taxon>Pseudomonadota</taxon>
        <taxon>Gammaproteobacteria</taxon>
        <taxon>Enterobacterales</taxon>
        <taxon>Enterobacteriaceae</taxon>
        <taxon>Klebsiella/Raoultella group</taxon>
        <taxon>Raoultella</taxon>
    </lineage>
</organism>
<sequence>MNSDDDWFSGIERVLVMNGVAENVVKLSPLNDGKDYHDWKVIYNCRVV</sequence>
<geneLocation type="plasmid" evidence="1">
    <name>p104922-NDM</name>
</geneLocation>
<accession>A0A7G9A6E3</accession>
<keyword evidence="1" id="KW-0614">Plasmid</keyword>